<feature type="domain" description="DUF6997" evidence="2">
    <location>
        <begin position="111"/>
        <end position="255"/>
    </location>
</feature>
<gene>
    <name evidence="4" type="ORF">CSB45_12740</name>
</gene>
<dbReference type="InterPro" id="IPR054266">
    <property type="entry name" value="DUF6997"/>
</dbReference>
<dbReference type="Pfam" id="PF23871">
    <property type="entry name" value="DUF7226"/>
    <property type="match status" value="1"/>
</dbReference>
<organism evidence="4 5">
    <name type="scientific">candidate division KSB3 bacterium</name>
    <dbReference type="NCBI Taxonomy" id="2044937"/>
    <lineage>
        <taxon>Bacteria</taxon>
        <taxon>candidate division KSB3</taxon>
    </lineage>
</organism>
<dbReference type="Pfam" id="PF22515">
    <property type="entry name" value="DUF6996"/>
    <property type="match status" value="1"/>
</dbReference>
<evidence type="ECO:0000259" key="3">
    <source>
        <dbReference type="Pfam" id="PF23871"/>
    </source>
</evidence>
<dbReference type="AlphaFoldDB" id="A0A2G6E2Y5"/>
<comment type="caution">
    <text evidence="4">The sequence shown here is derived from an EMBL/GenBank/DDBJ whole genome shotgun (WGS) entry which is preliminary data.</text>
</comment>
<name>A0A2G6E2Y5_9BACT</name>
<evidence type="ECO:0000313" key="5">
    <source>
        <dbReference type="Proteomes" id="UP000229740"/>
    </source>
</evidence>
<evidence type="ECO:0000313" key="4">
    <source>
        <dbReference type="EMBL" id="PID56098.1"/>
    </source>
</evidence>
<proteinExistence type="predicted"/>
<evidence type="ECO:0000259" key="2">
    <source>
        <dbReference type="Pfam" id="PF22518"/>
    </source>
</evidence>
<protein>
    <submittedName>
        <fullName evidence="4">Uncharacterized protein</fullName>
    </submittedName>
</protein>
<accession>A0A2G6E2Y5</accession>
<dbReference type="InterPro" id="IPR055650">
    <property type="entry name" value="DUF7226"/>
</dbReference>
<dbReference type="Proteomes" id="UP000229740">
    <property type="component" value="Unassembled WGS sequence"/>
</dbReference>
<reference evidence="4 5" key="1">
    <citation type="submission" date="2017-10" db="EMBL/GenBank/DDBJ databases">
        <title>Novel microbial diversity and functional potential in the marine mammal oral microbiome.</title>
        <authorList>
            <person name="Dudek N.K."/>
            <person name="Sun C.L."/>
            <person name="Burstein D."/>
            <person name="Kantor R.S."/>
            <person name="Aliaga Goltsman D.S."/>
            <person name="Bik E.M."/>
            <person name="Thomas B.C."/>
            <person name="Banfield J.F."/>
            <person name="Relman D.A."/>
        </authorList>
    </citation>
    <scope>NUCLEOTIDE SEQUENCE [LARGE SCALE GENOMIC DNA]</scope>
    <source>
        <strain evidence="4">DOLZORAL124_49_17</strain>
    </source>
</reference>
<evidence type="ECO:0000259" key="1">
    <source>
        <dbReference type="Pfam" id="PF22515"/>
    </source>
</evidence>
<feature type="domain" description="DUF7226" evidence="3">
    <location>
        <begin position="292"/>
        <end position="435"/>
    </location>
</feature>
<feature type="domain" description="DUF6996" evidence="1">
    <location>
        <begin position="8"/>
        <end position="78"/>
    </location>
</feature>
<sequence length="443" mass="51031">MSKQSKNDRAWQAVFDHSQLLRQIECCGHVYISADTLRRAGHREPRLMAKQDTLHSRPAIFRQHALSIFPVANGRYVIFHDPDHKSYFCLDDCLESIPCECYAPKIDLRRLDSFPSNQQFSESQALDFAFTAGLLQHFLQDEQLTLTIRGRLRSGNFSFGLPVSKESVNVAGVQIEVDAGYESPDGLYLFEAKVGKRDDFHIRQLLYPWLEWSQKTDKAVIPVLLIYSNGQYYLLQFQFSTTFGDLRIVKSTNYTLNEDPGSGLNLLALLREIPREDEQTGSPYPQADDLDKVVDVILQIHSGIQSKTELAEYFDFDERQGDYYLNAAAYLAFLTRRDRHIELTDLGREFVQTPFRSGRTRLLITQLLKRPSFREMLDRLLSAPANMPLFEQQPSVQDLPHAEIVQIIRRHTSLNDTTARRRADTARSWMKWVLRNSGGQVYS</sequence>
<dbReference type="Pfam" id="PF22518">
    <property type="entry name" value="DUF6997"/>
    <property type="match status" value="1"/>
</dbReference>
<dbReference type="EMBL" id="PDPS01000038">
    <property type="protein sequence ID" value="PID56098.1"/>
    <property type="molecule type" value="Genomic_DNA"/>
</dbReference>
<dbReference type="InterPro" id="IPR054265">
    <property type="entry name" value="DUF6996"/>
</dbReference>